<evidence type="ECO:0000313" key="3">
    <source>
        <dbReference type="Proteomes" id="UP000298663"/>
    </source>
</evidence>
<feature type="region of interest" description="Disordered" evidence="1">
    <location>
        <begin position="1"/>
        <end position="39"/>
    </location>
</feature>
<dbReference type="Proteomes" id="UP000298663">
    <property type="component" value="Unassembled WGS sequence"/>
</dbReference>
<keyword evidence="3" id="KW-1185">Reference proteome</keyword>
<reference evidence="2 3" key="2">
    <citation type="journal article" date="2019" name="G3 (Bethesda)">
        <title>Hybrid Assembly of the Genome of the Entomopathogenic Nematode Steinernema carpocapsae Identifies the X-Chromosome.</title>
        <authorList>
            <person name="Serra L."/>
            <person name="Macchietto M."/>
            <person name="Macias-Munoz A."/>
            <person name="McGill C.J."/>
            <person name="Rodriguez I.M."/>
            <person name="Rodriguez B."/>
            <person name="Murad R."/>
            <person name="Mortazavi A."/>
        </authorList>
    </citation>
    <scope>NUCLEOTIDE SEQUENCE [LARGE SCALE GENOMIC DNA]</scope>
    <source>
        <strain evidence="2 3">ALL</strain>
    </source>
</reference>
<evidence type="ECO:0000256" key="1">
    <source>
        <dbReference type="SAM" id="MobiDB-lite"/>
    </source>
</evidence>
<reference evidence="2 3" key="1">
    <citation type="journal article" date="2015" name="Genome Biol.">
        <title>Comparative genomics of Steinernema reveals deeply conserved gene regulatory networks.</title>
        <authorList>
            <person name="Dillman A.R."/>
            <person name="Macchietto M."/>
            <person name="Porter C.F."/>
            <person name="Rogers A."/>
            <person name="Williams B."/>
            <person name="Antoshechkin I."/>
            <person name="Lee M.M."/>
            <person name="Goodwin Z."/>
            <person name="Lu X."/>
            <person name="Lewis E.E."/>
            <person name="Goodrich-Blair H."/>
            <person name="Stock S.P."/>
            <person name="Adams B.J."/>
            <person name="Sternberg P.W."/>
            <person name="Mortazavi A."/>
        </authorList>
    </citation>
    <scope>NUCLEOTIDE SEQUENCE [LARGE SCALE GENOMIC DNA]</scope>
    <source>
        <strain evidence="2 3">ALL</strain>
    </source>
</reference>
<sequence length="73" mass="8484">MNCYDGHGYGNYSNHHQQQQNQIMSPPYNQPPQMMDNGYMMNQRKTSTAAHELYASRKFSTVEPPSTTPFWVL</sequence>
<proteinExistence type="predicted"/>
<name>A0A4U5LXE5_STECR</name>
<organism evidence="2 3">
    <name type="scientific">Steinernema carpocapsae</name>
    <name type="common">Entomopathogenic nematode</name>
    <dbReference type="NCBI Taxonomy" id="34508"/>
    <lineage>
        <taxon>Eukaryota</taxon>
        <taxon>Metazoa</taxon>
        <taxon>Ecdysozoa</taxon>
        <taxon>Nematoda</taxon>
        <taxon>Chromadorea</taxon>
        <taxon>Rhabditida</taxon>
        <taxon>Tylenchina</taxon>
        <taxon>Panagrolaimomorpha</taxon>
        <taxon>Strongyloidoidea</taxon>
        <taxon>Steinernematidae</taxon>
        <taxon>Steinernema</taxon>
    </lineage>
</organism>
<protein>
    <submittedName>
        <fullName evidence="2">Uncharacterized protein</fullName>
    </submittedName>
</protein>
<gene>
    <name evidence="2" type="ORF">L596_028062</name>
</gene>
<evidence type="ECO:0000313" key="2">
    <source>
        <dbReference type="EMBL" id="TKR60880.1"/>
    </source>
</evidence>
<comment type="caution">
    <text evidence="2">The sequence shown here is derived from an EMBL/GenBank/DDBJ whole genome shotgun (WGS) entry which is preliminary data.</text>
</comment>
<accession>A0A4U5LXE5</accession>
<dbReference type="AlphaFoldDB" id="A0A4U5LXE5"/>
<dbReference type="EMBL" id="AZBU02000011">
    <property type="protein sequence ID" value="TKR60880.1"/>
    <property type="molecule type" value="Genomic_DNA"/>
</dbReference>